<sequence>MDNTKTLTKLQAFFTSIAKFSEHPPTGSTLILGAISLLGKQFSKPDTVCNN</sequence>
<reference evidence="1 2" key="1">
    <citation type="journal article" date="2016" name="Genome Biol. Evol.">
        <title>Comparative Genomic Analyses of the Moraxella catarrhalis Serosensitive and Seroresistant Lineages Demonstrate Their Independent Evolution.</title>
        <authorList>
            <person name="Earl J.P."/>
            <person name="de Vries S.P."/>
            <person name="Ahmed A."/>
            <person name="Powell E."/>
            <person name="Schultz M.P."/>
            <person name="Hermans P.W."/>
            <person name="Hill D.J."/>
            <person name="Zhou Z."/>
            <person name="Constantinidou C.I."/>
            <person name="Hu F.Z."/>
            <person name="Bootsma H.J."/>
            <person name="Ehrlich G.D."/>
        </authorList>
    </citation>
    <scope>NUCLEOTIDE SEQUENCE [LARGE SCALE GENOMIC DNA]</scope>
    <source>
        <strain evidence="1 2">Z7542</strain>
    </source>
</reference>
<evidence type="ECO:0000313" key="2">
    <source>
        <dbReference type="Proteomes" id="UP000078228"/>
    </source>
</evidence>
<proteinExistence type="predicted"/>
<dbReference type="EMBL" id="LXHC01000005">
    <property type="protein sequence ID" value="OAU97693.1"/>
    <property type="molecule type" value="Genomic_DNA"/>
</dbReference>
<comment type="caution">
    <text evidence="1">The sequence shown here is derived from an EMBL/GenBank/DDBJ whole genome shotgun (WGS) entry which is preliminary data.</text>
</comment>
<name>A0A198UMH6_MORCA</name>
<gene>
    <name evidence="1" type="ORF">AO384_0379</name>
</gene>
<protein>
    <submittedName>
        <fullName evidence="1">Uncharacterized protein</fullName>
    </submittedName>
</protein>
<keyword evidence="2" id="KW-1185">Reference proteome</keyword>
<dbReference type="Proteomes" id="UP000078228">
    <property type="component" value="Unassembled WGS sequence"/>
</dbReference>
<accession>A0A198UMH6</accession>
<dbReference type="AlphaFoldDB" id="A0A198UMH6"/>
<dbReference type="PATRIC" id="fig|480.237.peg.537"/>
<organism evidence="1 2">
    <name type="scientific">Moraxella catarrhalis</name>
    <name type="common">Branhamella catarrhalis</name>
    <dbReference type="NCBI Taxonomy" id="480"/>
    <lineage>
        <taxon>Bacteria</taxon>
        <taxon>Pseudomonadati</taxon>
        <taxon>Pseudomonadota</taxon>
        <taxon>Gammaproteobacteria</taxon>
        <taxon>Moraxellales</taxon>
        <taxon>Moraxellaceae</taxon>
        <taxon>Moraxella</taxon>
    </lineage>
</organism>
<evidence type="ECO:0000313" key="1">
    <source>
        <dbReference type="EMBL" id="OAU97693.1"/>
    </source>
</evidence>